<dbReference type="PROSITE" id="PS52029">
    <property type="entry name" value="LD_TPASE"/>
    <property type="match status" value="1"/>
</dbReference>
<dbReference type="GO" id="GO:0016740">
    <property type="term" value="F:transferase activity"/>
    <property type="evidence" value="ECO:0007669"/>
    <property type="project" value="UniProtKB-KW"/>
</dbReference>
<evidence type="ECO:0000256" key="6">
    <source>
        <dbReference type="PROSITE-ProRule" id="PRU01373"/>
    </source>
</evidence>
<keyword evidence="3 6" id="KW-0133">Cell shape</keyword>
<dbReference type="AlphaFoldDB" id="A0A1F8FT34"/>
<comment type="pathway">
    <text evidence="1 6">Cell wall biogenesis; peptidoglycan biosynthesis.</text>
</comment>
<keyword evidence="4 6" id="KW-0573">Peptidoglycan synthesis</keyword>
<sequence length="177" mass="19422">MIRKYAIFGAICFSFLFAYSASASSAGEIAYSDDGKPLPVSDPAMGPQTAPIPPNALNLPKKIVVDLSTQSLSYYYGDQYKVGEFKISSGLPRTPTPVGTFQIQSKIPIKAYAGRNYYLPNTKWNLKITSAGHYIHGAYWHNNFGRPMSHGCVNVSYADMSSLYSFADVGTSVIIRR</sequence>
<dbReference type="STRING" id="1802685.A3C88_00840"/>
<evidence type="ECO:0000256" key="1">
    <source>
        <dbReference type="ARBA" id="ARBA00004752"/>
    </source>
</evidence>
<reference evidence="9 10" key="1">
    <citation type="journal article" date="2016" name="Nat. Commun.">
        <title>Thousands of microbial genomes shed light on interconnected biogeochemical processes in an aquifer system.</title>
        <authorList>
            <person name="Anantharaman K."/>
            <person name="Brown C.T."/>
            <person name="Hug L.A."/>
            <person name="Sharon I."/>
            <person name="Castelle C.J."/>
            <person name="Probst A.J."/>
            <person name="Thomas B.C."/>
            <person name="Singh A."/>
            <person name="Wilkins M.J."/>
            <person name="Karaoz U."/>
            <person name="Brodie E.L."/>
            <person name="Williams K.H."/>
            <person name="Hubbard S.S."/>
            <person name="Banfield J.F."/>
        </authorList>
    </citation>
    <scope>NUCLEOTIDE SEQUENCE [LARGE SCALE GENOMIC DNA]</scope>
</reference>
<dbReference type="InterPro" id="IPR005490">
    <property type="entry name" value="LD_TPept_cat_dom"/>
</dbReference>
<dbReference type="GO" id="GO:0071972">
    <property type="term" value="F:peptidoglycan L,D-transpeptidase activity"/>
    <property type="evidence" value="ECO:0007669"/>
    <property type="project" value="TreeGrafter"/>
</dbReference>
<evidence type="ECO:0000256" key="7">
    <source>
        <dbReference type="SAM" id="SignalP"/>
    </source>
</evidence>
<feature type="domain" description="L,D-TPase catalytic" evidence="8">
    <location>
        <begin position="61"/>
        <end position="176"/>
    </location>
</feature>
<dbReference type="InterPro" id="IPR050979">
    <property type="entry name" value="LD-transpeptidase"/>
</dbReference>
<dbReference type="PANTHER" id="PTHR30582:SF2">
    <property type="entry name" value="L,D-TRANSPEPTIDASE YCIB-RELATED"/>
    <property type="match status" value="1"/>
</dbReference>
<accession>A0A1F8FT34</accession>
<evidence type="ECO:0000313" key="9">
    <source>
        <dbReference type="EMBL" id="OGN16317.1"/>
    </source>
</evidence>
<dbReference type="GO" id="GO:0008360">
    <property type="term" value="P:regulation of cell shape"/>
    <property type="evidence" value="ECO:0007669"/>
    <property type="project" value="UniProtKB-UniRule"/>
</dbReference>
<proteinExistence type="predicted"/>
<keyword evidence="5 6" id="KW-0961">Cell wall biogenesis/degradation</keyword>
<feature type="active site" description="Proton donor/acceptor" evidence="6">
    <location>
        <position position="136"/>
    </location>
</feature>
<evidence type="ECO:0000259" key="8">
    <source>
        <dbReference type="PROSITE" id="PS52029"/>
    </source>
</evidence>
<feature type="active site" description="Nucleophile" evidence="6">
    <location>
        <position position="152"/>
    </location>
</feature>
<dbReference type="UniPathway" id="UPA00219"/>
<feature type="signal peptide" evidence="7">
    <location>
        <begin position="1"/>
        <end position="23"/>
    </location>
</feature>
<comment type="caution">
    <text evidence="9">The sequence shown here is derived from an EMBL/GenBank/DDBJ whole genome shotgun (WGS) entry which is preliminary data.</text>
</comment>
<dbReference type="GO" id="GO:0005576">
    <property type="term" value="C:extracellular region"/>
    <property type="evidence" value="ECO:0007669"/>
    <property type="project" value="TreeGrafter"/>
</dbReference>
<dbReference type="CDD" id="cd16913">
    <property type="entry name" value="YkuD_like"/>
    <property type="match status" value="1"/>
</dbReference>
<evidence type="ECO:0000256" key="5">
    <source>
        <dbReference type="ARBA" id="ARBA00023316"/>
    </source>
</evidence>
<dbReference type="GO" id="GO:0071555">
    <property type="term" value="P:cell wall organization"/>
    <property type="evidence" value="ECO:0007669"/>
    <property type="project" value="UniProtKB-UniRule"/>
</dbReference>
<protein>
    <recommendedName>
        <fullName evidence="8">L,D-TPase catalytic domain-containing protein</fullName>
    </recommendedName>
</protein>
<dbReference type="Gene3D" id="2.40.440.10">
    <property type="entry name" value="L,D-transpeptidase catalytic domain-like"/>
    <property type="match status" value="1"/>
</dbReference>
<evidence type="ECO:0000313" key="10">
    <source>
        <dbReference type="Proteomes" id="UP000178117"/>
    </source>
</evidence>
<gene>
    <name evidence="9" type="ORF">A3C88_00840</name>
</gene>
<dbReference type="EMBL" id="MGJZ01000033">
    <property type="protein sequence ID" value="OGN16317.1"/>
    <property type="molecule type" value="Genomic_DNA"/>
</dbReference>
<dbReference type="GO" id="GO:0018104">
    <property type="term" value="P:peptidoglycan-protein cross-linking"/>
    <property type="evidence" value="ECO:0007669"/>
    <property type="project" value="TreeGrafter"/>
</dbReference>
<dbReference type="SUPFAM" id="SSF141523">
    <property type="entry name" value="L,D-transpeptidase catalytic domain-like"/>
    <property type="match status" value="1"/>
</dbReference>
<dbReference type="Pfam" id="PF03734">
    <property type="entry name" value="YkuD"/>
    <property type="match status" value="1"/>
</dbReference>
<evidence type="ECO:0000256" key="3">
    <source>
        <dbReference type="ARBA" id="ARBA00022960"/>
    </source>
</evidence>
<dbReference type="InterPro" id="IPR038063">
    <property type="entry name" value="Transpep_catalytic_dom"/>
</dbReference>
<evidence type="ECO:0000256" key="2">
    <source>
        <dbReference type="ARBA" id="ARBA00022679"/>
    </source>
</evidence>
<keyword evidence="7" id="KW-0732">Signal</keyword>
<dbReference type="Proteomes" id="UP000178117">
    <property type="component" value="Unassembled WGS sequence"/>
</dbReference>
<feature type="chain" id="PRO_5009535531" description="L,D-TPase catalytic domain-containing protein" evidence="7">
    <location>
        <begin position="24"/>
        <end position="177"/>
    </location>
</feature>
<evidence type="ECO:0000256" key="4">
    <source>
        <dbReference type="ARBA" id="ARBA00022984"/>
    </source>
</evidence>
<dbReference type="PANTHER" id="PTHR30582">
    <property type="entry name" value="L,D-TRANSPEPTIDASE"/>
    <property type="match status" value="1"/>
</dbReference>
<keyword evidence="2" id="KW-0808">Transferase</keyword>
<organism evidence="9 10">
    <name type="scientific">Candidatus Yanofskybacteria bacterium RIFCSPHIGHO2_02_FULL_50_12</name>
    <dbReference type="NCBI Taxonomy" id="1802685"/>
    <lineage>
        <taxon>Bacteria</taxon>
        <taxon>Candidatus Yanofskyibacteriota</taxon>
    </lineage>
</organism>
<name>A0A1F8FT34_9BACT</name>